<proteinExistence type="predicted"/>
<dbReference type="EMBL" id="JAYWIO010000003">
    <property type="protein sequence ID" value="KAK7273744.1"/>
    <property type="molecule type" value="Genomic_DNA"/>
</dbReference>
<name>A0AAN9ID25_CROPI</name>
<reference evidence="1 2" key="1">
    <citation type="submission" date="2024-01" db="EMBL/GenBank/DDBJ databases">
        <title>The genomes of 5 underutilized Papilionoideae crops provide insights into root nodulation and disease resistanc.</title>
        <authorList>
            <person name="Yuan L."/>
        </authorList>
    </citation>
    <scope>NUCLEOTIDE SEQUENCE [LARGE SCALE GENOMIC DNA]</scope>
    <source>
        <strain evidence="1">ZHUSHIDOU_FW_LH</strain>
        <tissue evidence="1">Leaf</tissue>
    </source>
</reference>
<keyword evidence="2" id="KW-1185">Reference proteome</keyword>
<organism evidence="1 2">
    <name type="scientific">Crotalaria pallida</name>
    <name type="common">Smooth rattlebox</name>
    <name type="synonym">Crotalaria striata</name>
    <dbReference type="NCBI Taxonomy" id="3830"/>
    <lineage>
        <taxon>Eukaryota</taxon>
        <taxon>Viridiplantae</taxon>
        <taxon>Streptophyta</taxon>
        <taxon>Embryophyta</taxon>
        <taxon>Tracheophyta</taxon>
        <taxon>Spermatophyta</taxon>
        <taxon>Magnoliopsida</taxon>
        <taxon>eudicotyledons</taxon>
        <taxon>Gunneridae</taxon>
        <taxon>Pentapetalae</taxon>
        <taxon>rosids</taxon>
        <taxon>fabids</taxon>
        <taxon>Fabales</taxon>
        <taxon>Fabaceae</taxon>
        <taxon>Papilionoideae</taxon>
        <taxon>50 kb inversion clade</taxon>
        <taxon>genistoids sensu lato</taxon>
        <taxon>core genistoids</taxon>
        <taxon>Crotalarieae</taxon>
        <taxon>Crotalaria</taxon>
    </lineage>
</organism>
<gene>
    <name evidence="1" type="ORF">RIF29_14807</name>
</gene>
<protein>
    <submittedName>
        <fullName evidence="1">Uncharacterized protein</fullName>
    </submittedName>
</protein>
<evidence type="ECO:0000313" key="1">
    <source>
        <dbReference type="EMBL" id="KAK7273744.1"/>
    </source>
</evidence>
<accession>A0AAN9ID25</accession>
<sequence length="85" mass="9840">MSACHLTTFEPLLPTNFFTPLSRSTRSISSRLTQLPKLETRRQTRNLGTEDPHSLKEYRELNITGHLSLALHVLWSVVQHVRARF</sequence>
<comment type="caution">
    <text evidence="1">The sequence shown here is derived from an EMBL/GenBank/DDBJ whole genome shotgun (WGS) entry which is preliminary data.</text>
</comment>
<evidence type="ECO:0000313" key="2">
    <source>
        <dbReference type="Proteomes" id="UP001372338"/>
    </source>
</evidence>
<dbReference type="AlphaFoldDB" id="A0AAN9ID25"/>
<dbReference type="Proteomes" id="UP001372338">
    <property type="component" value="Unassembled WGS sequence"/>
</dbReference>